<sequence>MVNPFKIPEIIPQDILLIKDLVGEISPVTVDTRWDTLRQTDEDSVDSSSSEGHSEDEVEADLLATADDIGGVSSSRPIISASDSDSDSAGSSDSDSSSSESDVLSPTIHDHDIRKPQFDLDDEESGPAPTAYTQTKNEVVDGGILVPSISEVDSNEILEKVGEIISIVGNVVIIKGTSAEAAKLISERVLDTETLLVFDDRKVLGHIHETFGPTSQPLYQVKFDREYPLDTEKVRVSRDVYHVPRHSKFVFVDYLKKLRGSDASNIHDEEPAEEELEFSDDEQEAAFKNRRKRRGQSVSSSRQTTPGPSRPHYDDMGDGRLYGSNPYDAHGPYDEDFCAPGPSRPPPIPYDDPYANESSLDTLHYEDSQGSTQVSPQSTSAPSQWQGDKESRAGKRGRGRGRGGRGGRGRWSHDRDDRNYRSRGRTPQDSTRSIEHGESTHTPQSLYTAMEHATSQVADELMQYQSMQHANTPLPWSSVSLLQGGMNYHQQQQQQHYVQPHINPRFASAFGFNMHMPPPQWQGYNYGEQPQPQYQPAESHQSWTDEWNVHVQGSDHKSGGDFPPG</sequence>
<keyword evidence="2" id="KW-1185">Reference proteome</keyword>
<dbReference type="EMBL" id="MU267695">
    <property type="protein sequence ID" value="KAH7910931.1"/>
    <property type="molecule type" value="Genomic_DNA"/>
</dbReference>
<name>A0ACB8ACK1_9AGAM</name>
<organism evidence="1 2">
    <name type="scientific">Hygrophoropsis aurantiaca</name>
    <dbReference type="NCBI Taxonomy" id="72124"/>
    <lineage>
        <taxon>Eukaryota</taxon>
        <taxon>Fungi</taxon>
        <taxon>Dikarya</taxon>
        <taxon>Basidiomycota</taxon>
        <taxon>Agaricomycotina</taxon>
        <taxon>Agaricomycetes</taxon>
        <taxon>Agaricomycetidae</taxon>
        <taxon>Boletales</taxon>
        <taxon>Coniophorineae</taxon>
        <taxon>Hygrophoropsidaceae</taxon>
        <taxon>Hygrophoropsis</taxon>
    </lineage>
</organism>
<protein>
    <submittedName>
        <fullName evidence="1">Gar1/Naf1 RNA binding region-domain-containing protein</fullName>
    </submittedName>
</protein>
<accession>A0ACB8ACK1</accession>
<evidence type="ECO:0000313" key="2">
    <source>
        <dbReference type="Proteomes" id="UP000790377"/>
    </source>
</evidence>
<proteinExistence type="predicted"/>
<reference evidence="1" key="1">
    <citation type="journal article" date="2021" name="New Phytol.">
        <title>Evolutionary innovations through gain and loss of genes in the ectomycorrhizal Boletales.</title>
        <authorList>
            <person name="Wu G."/>
            <person name="Miyauchi S."/>
            <person name="Morin E."/>
            <person name="Kuo A."/>
            <person name="Drula E."/>
            <person name="Varga T."/>
            <person name="Kohler A."/>
            <person name="Feng B."/>
            <person name="Cao Y."/>
            <person name="Lipzen A."/>
            <person name="Daum C."/>
            <person name="Hundley H."/>
            <person name="Pangilinan J."/>
            <person name="Johnson J."/>
            <person name="Barry K."/>
            <person name="LaButti K."/>
            <person name="Ng V."/>
            <person name="Ahrendt S."/>
            <person name="Min B."/>
            <person name="Choi I.G."/>
            <person name="Park H."/>
            <person name="Plett J.M."/>
            <person name="Magnuson J."/>
            <person name="Spatafora J.W."/>
            <person name="Nagy L.G."/>
            <person name="Henrissat B."/>
            <person name="Grigoriev I.V."/>
            <person name="Yang Z.L."/>
            <person name="Xu J."/>
            <person name="Martin F.M."/>
        </authorList>
    </citation>
    <scope>NUCLEOTIDE SEQUENCE</scope>
    <source>
        <strain evidence="1">ATCC 28755</strain>
    </source>
</reference>
<evidence type="ECO:0000313" key="1">
    <source>
        <dbReference type="EMBL" id="KAH7910931.1"/>
    </source>
</evidence>
<dbReference type="Proteomes" id="UP000790377">
    <property type="component" value="Unassembled WGS sequence"/>
</dbReference>
<comment type="caution">
    <text evidence="1">The sequence shown here is derived from an EMBL/GenBank/DDBJ whole genome shotgun (WGS) entry which is preliminary data.</text>
</comment>
<gene>
    <name evidence="1" type="ORF">BJ138DRAFT_1172830</name>
</gene>